<accession>A0A1G2D531</accession>
<evidence type="ECO:0000313" key="2">
    <source>
        <dbReference type="EMBL" id="OGZ07878.1"/>
    </source>
</evidence>
<protein>
    <recommendedName>
        <fullName evidence="1">HicB-like antitoxin of toxin-antitoxin system domain-containing protein</fullName>
    </recommendedName>
</protein>
<feature type="domain" description="HicB-like antitoxin of toxin-antitoxin system" evidence="1">
    <location>
        <begin position="6"/>
        <end position="69"/>
    </location>
</feature>
<evidence type="ECO:0000259" key="1">
    <source>
        <dbReference type="Pfam" id="PF15919"/>
    </source>
</evidence>
<dbReference type="Proteomes" id="UP000177996">
    <property type="component" value="Unassembled WGS sequence"/>
</dbReference>
<dbReference type="InterPro" id="IPR051404">
    <property type="entry name" value="TA_system_antitoxin"/>
</dbReference>
<reference evidence="2 3" key="1">
    <citation type="journal article" date="2016" name="Nat. Commun.">
        <title>Thousands of microbial genomes shed light on interconnected biogeochemical processes in an aquifer system.</title>
        <authorList>
            <person name="Anantharaman K."/>
            <person name="Brown C.T."/>
            <person name="Hug L.A."/>
            <person name="Sharon I."/>
            <person name="Castelle C.J."/>
            <person name="Probst A.J."/>
            <person name="Thomas B.C."/>
            <person name="Singh A."/>
            <person name="Wilkins M.J."/>
            <person name="Karaoz U."/>
            <person name="Brodie E.L."/>
            <person name="Williams K.H."/>
            <person name="Hubbard S.S."/>
            <person name="Banfield J.F."/>
        </authorList>
    </citation>
    <scope>NUCLEOTIDE SEQUENCE [LARGE SCALE GENOMIC DNA]</scope>
</reference>
<organism evidence="2 3">
    <name type="scientific">Candidatus Lloydbacteria bacterium RIFCSPHIGHO2_02_FULL_50_13</name>
    <dbReference type="NCBI Taxonomy" id="1798661"/>
    <lineage>
        <taxon>Bacteria</taxon>
        <taxon>Candidatus Lloydiibacteriota</taxon>
    </lineage>
</organism>
<dbReference type="InterPro" id="IPR031807">
    <property type="entry name" value="HicB-like"/>
</dbReference>
<dbReference type="Pfam" id="PF15919">
    <property type="entry name" value="HicB_lk_antitox"/>
    <property type="match status" value="1"/>
</dbReference>
<dbReference type="PANTHER" id="PTHR34504:SF2">
    <property type="entry name" value="UPF0150 PROTEIN SSL0259"/>
    <property type="match status" value="1"/>
</dbReference>
<comment type="caution">
    <text evidence="2">The sequence shown here is derived from an EMBL/GenBank/DDBJ whole genome shotgun (WGS) entry which is preliminary data.</text>
</comment>
<dbReference type="Gene3D" id="3.30.160.250">
    <property type="match status" value="1"/>
</dbReference>
<gene>
    <name evidence="2" type="ORF">A3D65_02880</name>
</gene>
<dbReference type="SUPFAM" id="SSF143100">
    <property type="entry name" value="TTHA1013/TTHA0281-like"/>
    <property type="match status" value="1"/>
</dbReference>
<evidence type="ECO:0000313" key="3">
    <source>
        <dbReference type="Proteomes" id="UP000177996"/>
    </source>
</evidence>
<sequence>MQNYTYRVIIEPDEKETFHAYVPALPGCHTFGRSFAEARQNIRDAIDAYVRSMIADGLRVPEDRGIEVVETIFGTSAHRSRKMDIAYA</sequence>
<dbReference type="InterPro" id="IPR035069">
    <property type="entry name" value="TTHA1013/TTHA0281-like"/>
</dbReference>
<dbReference type="STRING" id="1798661.A3D65_02880"/>
<dbReference type="AlphaFoldDB" id="A0A1G2D531"/>
<dbReference type="EMBL" id="MHLL01000050">
    <property type="protein sequence ID" value="OGZ07878.1"/>
    <property type="molecule type" value="Genomic_DNA"/>
</dbReference>
<dbReference type="PANTHER" id="PTHR34504">
    <property type="entry name" value="ANTITOXIN HICB"/>
    <property type="match status" value="1"/>
</dbReference>
<proteinExistence type="predicted"/>
<name>A0A1G2D531_9BACT</name>